<keyword evidence="2" id="KW-1185">Reference proteome</keyword>
<gene>
    <name evidence="1" type="ORF">JCM15548_285</name>
</gene>
<dbReference type="RefSeq" id="WP_062122069.1">
    <property type="nucleotide sequence ID" value="NZ_BAZW01000001.1"/>
</dbReference>
<comment type="caution">
    <text evidence="1">The sequence shown here is derived from an EMBL/GenBank/DDBJ whole genome shotgun (WGS) entry which is preliminary data.</text>
</comment>
<dbReference type="STRING" id="1236989.JCM15548_285"/>
<name>A0A0E9LSI8_9BACT</name>
<dbReference type="PROSITE" id="PS51257">
    <property type="entry name" value="PROKAR_LIPOPROTEIN"/>
    <property type="match status" value="1"/>
</dbReference>
<proteinExistence type="predicted"/>
<sequence length="130" mass="14509">MGKRYFKRSAWVSGLRLVVVMVLLGACQTSRKPSVSVEEQVQDSYERYVLLLDAGVTSMMELKLVDGQVEGEISRPTDADLEAFFLLYTEHPLCEDSEDEAAVVACLVEILKEKGCVRLATCADCIYFCD</sequence>
<evidence type="ECO:0008006" key="3">
    <source>
        <dbReference type="Google" id="ProtNLM"/>
    </source>
</evidence>
<evidence type="ECO:0000313" key="1">
    <source>
        <dbReference type="EMBL" id="GAO28219.1"/>
    </source>
</evidence>
<dbReference type="AlphaFoldDB" id="A0A0E9LSI8"/>
<protein>
    <recommendedName>
        <fullName evidence="3">Lipoprotein</fullName>
    </recommendedName>
</protein>
<accession>A0A0E9LSI8</accession>
<reference evidence="1 2" key="1">
    <citation type="journal article" date="2015" name="Microbes Environ.">
        <title>Distribution and evolution of nitrogen fixation genes in the phylum bacteroidetes.</title>
        <authorList>
            <person name="Inoue J."/>
            <person name="Oshima K."/>
            <person name="Suda W."/>
            <person name="Sakamoto M."/>
            <person name="Iino T."/>
            <person name="Noda S."/>
            <person name="Hongoh Y."/>
            <person name="Hattori M."/>
            <person name="Ohkuma M."/>
        </authorList>
    </citation>
    <scope>NUCLEOTIDE SEQUENCE [LARGE SCALE GENOMIC DNA]</scope>
    <source>
        <strain evidence="1">JCM 15548</strain>
    </source>
</reference>
<dbReference type="Proteomes" id="UP000032900">
    <property type="component" value="Unassembled WGS sequence"/>
</dbReference>
<organism evidence="1 2">
    <name type="scientific">Geofilum rubicundum JCM 15548</name>
    <dbReference type="NCBI Taxonomy" id="1236989"/>
    <lineage>
        <taxon>Bacteria</taxon>
        <taxon>Pseudomonadati</taxon>
        <taxon>Bacteroidota</taxon>
        <taxon>Bacteroidia</taxon>
        <taxon>Marinilabiliales</taxon>
        <taxon>Marinilabiliaceae</taxon>
        <taxon>Geofilum</taxon>
    </lineage>
</organism>
<dbReference type="EMBL" id="BAZW01000001">
    <property type="protein sequence ID" value="GAO28219.1"/>
    <property type="molecule type" value="Genomic_DNA"/>
</dbReference>
<evidence type="ECO:0000313" key="2">
    <source>
        <dbReference type="Proteomes" id="UP000032900"/>
    </source>
</evidence>
<dbReference type="OrthoDB" id="1122457at2"/>